<reference evidence="1" key="1">
    <citation type="submission" date="2023-10" db="EMBL/GenBank/DDBJ databases">
        <title>Genome assemblies of two species of porcelain crab, Petrolisthes cinctipes and Petrolisthes manimaculis (Anomura: Porcellanidae).</title>
        <authorList>
            <person name="Angst P."/>
        </authorList>
    </citation>
    <scope>NUCLEOTIDE SEQUENCE</scope>
    <source>
        <strain evidence="1">PB745_01</strain>
        <tissue evidence="1">Gill</tissue>
    </source>
</reference>
<gene>
    <name evidence="1" type="ORF">Pcinc_043543</name>
</gene>
<dbReference type="PANTHER" id="PTHR47326">
    <property type="entry name" value="TRANSPOSABLE ELEMENT TC3 TRANSPOSASE-LIKE PROTEIN"/>
    <property type="match status" value="1"/>
</dbReference>
<accession>A0AAE1BIY2</accession>
<dbReference type="AlphaFoldDB" id="A0AAE1BIY2"/>
<dbReference type="EMBL" id="JAWQEG010008752">
    <property type="protein sequence ID" value="KAK3849715.1"/>
    <property type="molecule type" value="Genomic_DNA"/>
</dbReference>
<evidence type="ECO:0000313" key="1">
    <source>
        <dbReference type="EMBL" id="KAK3849715.1"/>
    </source>
</evidence>
<dbReference type="GO" id="GO:0003676">
    <property type="term" value="F:nucleic acid binding"/>
    <property type="evidence" value="ECO:0007669"/>
    <property type="project" value="InterPro"/>
</dbReference>
<dbReference type="Gene3D" id="3.30.420.10">
    <property type="entry name" value="Ribonuclease H-like superfamily/Ribonuclease H"/>
    <property type="match status" value="1"/>
</dbReference>
<dbReference type="PANTHER" id="PTHR47326:SF1">
    <property type="entry name" value="HTH PSQ-TYPE DOMAIN-CONTAINING PROTEIN"/>
    <property type="match status" value="1"/>
</dbReference>
<evidence type="ECO:0000313" key="2">
    <source>
        <dbReference type="Proteomes" id="UP001286313"/>
    </source>
</evidence>
<organism evidence="1 2">
    <name type="scientific">Petrolisthes cinctipes</name>
    <name type="common">Flat porcelain crab</name>
    <dbReference type="NCBI Taxonomy" id="88211"/>
    <lineage>
        <taxon>Eukaryota</taxon>
        <taxon>Metazoa</taxon>
        <taxon>Ecdysozoa</taxon>
        <taxon>Arthropoda</taxon>
        <taxon>Crustacea</taxon>
        <taxon>Multicrustacea</taxon>
        <taxon>Malacostraca</taxon>
        <taxon>Eumalacostraca</taxon>
        <taxon>Eucarida</taxon>
        <taxon>Decapoda</taxon>
        <taxon>Pleocyemata</taxon>
        <taxon>Anomura</taxon>
        <taxon>Galatheoidea</taxon>
        <taxon>Porcellanidae</taxon>
        <taxon>Petrolisthes</taxon>
    </lineage>
</organism>
<dbReference type="Proteomes" id="UP001286313">
    <property type="component" value="Unassembled WGS sequence"/>
</dbReference>
<name>A0AAE1BIY2_PETCI</name>
<keyword evidence="2" id="KW-1185">Reference proteome</keyword>
<comment type="caution">
    <text evidence="1">The sequence shown here is derived from an EMBL/GenBank/DDBJ whole genome shotgun (WGS) entry which is preliminary data.</text>
</comment>
<protein>
    <submittedName>
        <fullName evidence="1">Uncharacterized protein</fullName>
    </submittedName>
</protein>
<dbReference type="InterPro" id="IPR036397">
    <property type="entry name" value="RNaseH_sf"/>
</dbReference>
<proteinExistence type="predicted"/>
<sequence length="87" mass="9986">MTYPYYLKMSLSELVDKCGSAHFARGTRDFINVMYSDKWIGLVGGPIAWPPKSPDLTPLDFYLWGNLKSRSTPVRNCGKEFKRHAEK</sequence>